<reference evidence="1" key="2">
    <citation type="submission" date="2023-04" db="EMBL/GenBank/DDBJ databases">
        <authorList>
            <person name="Beletskiy A.V."/>
            <person name="Mardanov A.V."/>
            <person name="Ravin N.V."/>
        </authorList>
    </citation>
    <scope>NUCLEOTIDE SEQUENCE</scope>
    <source>
        <strain evidence="1">GKL-01</strain>
    </source>
</reference>
<dbReference type="KEGG" id="tdu:QJT80_07010"/>
<evidence type="ECO:0008006" key="2">
    <source>
        <dbReference type="Google" id="ProtNLM"/>
    </source>
</evidence>
<accession>A0AA95H7F4</accession>
<name>A0AA95H7F4_9GAMM</name>
<sequence>MLMPQPVASSSSSEKQLRQLFKQLSAVDQQSLLSFAEFLASRTVPTQPLLSEFPAPEAIERPAQESVVKAIKRLTATYPMIARDLLLNETSALMSAHVIQGRTAVDIIDELERVFAKHYAQLKQQFEQTKADDAL</sequence>
<gene>
    <name evidence="1" type="ORF">QJT80_07010</name>
</gene>
<dbReference type="AlphaFoldDB" id="A0AA95H7F4"/>
<organism evidence="1">
    <name type="scientific">Candidatus Thiocaldithrix dubininis</name>
    <dbReference type="NCBI Taxonomy" id="3080823"/>
    <lineage>
        <taxon>Bacteria</taxon>
        <taxon>Pseudomonadati</taxon>
        <taxon>Pseudomonadota</taxon>
        <taxon>Gammaproteobacteria</taxon>
        <taxon>Thiotrichales</taxon>
        <taxon>Thiotrichaceae</taxon>
        <taxon>Candidatus Thiocaldithrix</taxon>
    </lineage>
</organism>
<evidence type="ECO:0000313" key="1">
    <source>
        <dbReference type="EMBL" id="WGZ92227.1"/>
    </source>
</evidence>
<proteinExistence type="predicted"/>
<dbReference type="Proteomes" id="UP001300672">
    <property type="component" value="Chromosome"/>
</dbReference>
<dbReference type="EMBL" id="CP124755">
    <property type="protein sequence ID" value="WGZ92227.1"/>
    <property type="molecule type" value="Genomic_DNA"/>
</dbReference>
<protein>
    <recommendedName>
        <fullName evidence="2">Crp/Fnr family transcriptional regulator</fullName>
    </recommendedName>
</protein>
<reference evidence="1" key="1">
    <citation type="journal article" date="2023" name="Int. J. Mol. Sci.">
        <title>Metagenomics Revealed a New Genus 'Candidatus Thiocaldithrix dubininis' gen. nov., sp. nov. and a New Species 'Candidatus Thiothrix putei' sp. nov. in the Family Thiotrichaceae, Some Members of Which Have Traits of Both Na+- and H+-Motive Energetics.</title>
        <authorList>
            <person name="Ravin N.V."/>
            <person name="Muntyan M.S."/>
            <person name="Smolyakov D.D."/>
            <person name="Rudenko T.S."/>
            <person name="Beletsky A.V."/>
            <person name="Mardanov A.V."/>
            <person name="Grabovich M.Y."/>
        </authorList>
    </citation>
    <scope>NUCLEOTIDE SEQUENCE</scope>
    <source>
        <strain evidence="1">GKL-01</strain>
    </source>
</reference>